<keyword evidence="9" id="KW-1185">Reference proteome</keyword>
<dbReference type="AlphaFoldDB" id="A0A5S6QI35"/>
<dbReference type="InterPro" id="IPR001314">
    <property type="entry name" value="Peptidase_S1A"/>
</dbReference>
<organism evidence="9 10">
    <name type="scientific">Trichuris muris</name>
    <name type="common">Mouse whipworm</name>
    <dbReference type="NCBI Taxonomy" id="70415"/>
    <lineage>
        <taxon>Eukaryota</taxon>
        <taxon>Metazoa</taxon>
        <taxon>Ecdysozoa</taxon>
        <taxon>Nematoda</taxon>
        <taxon>Enoplea</taxon>
        <taxon>Dorylaimia</taxon>
        <taxon>Trichinellida</taxon>
        <taxon>Trichuridae</taxon>
        <taxon>Trichuris</taxon>
    </lineage>
</organism>
<feature type="domain" description="Peptidase S1" evidence="8">
    <location>
        <begin position="42"/>
        <end position="284"/>
    </location>
</feature>
<dbReference type="FunFam" id="2.40.10.10:FF:000003">
    <property type="entry name" value="Transmembrane serine protease 3"/>
    <property type="match status" value="1"/>
</dbReference>
<reference evidence="10" key="1">
    <citation type="submission" date="2019-12" db="UniProtKB">
        <authorList>
            <consortium name="WormBaseParasite"/>
        </authorList>
    </citation>
    <scope>IDENTIFICATION</scope>
</reference>
<dbReference type="PANTHER" id="PTHR24264">
    <property type="entry name" value="TRYPSIN-RELATED"/>
    <property type="match status" value="1"/>
</dbReference>
<dbReference type="STRING" id="70415.A0A5S6QI35"/>
<dbReference type="CDD" id="cd00190">
    <property type="entry name" value="Tryp_SPc"/>
    <property type="match status" value="1"/>
</dbReference>
<dbReference type="GO" id="GO:0005791">
    <property type="term" value="C:rough endoplasmic reticulum"/>
    <property type="evidence" value="ECO:0007669"/>
    <property type="project" value="TreeGrafter"/>
</dbReference>
<keyword evidence="7" id="KW-0732">Signal</keyword>
<feature type="compositionally biased region" description="Polar residues" evidence="6">
    <location>
        <begin position="368"/>
        <end position="378"/>
    </location>
</feature>
<dbReference type="PROSITE" id="PS00135">
    <property type="entry name" value="TRYPSIN_SER"/>
    <property type="match status" value="1"/>
</dbReference>
<dbReference type="InterPro" id="IPR033116">
    <property type="entry name" value="TRYPSIN_SER"/>
</dbReference>
<dbReference type="InterPro" id="IPR050127">
    <property type="entry name" value="Serine_Proteases_S1"/>
</dbReference>
<dbReference type="PRINTS" id="PR00722">
    <property type="entry name" value="CHYMOTRYPSIN"/>
</dbReference>
<evidence type="ECO:0000256" key="3">
    <source>
        <dbReference type="ARBA" id="ARBA00022825"/>
    </source>
</evidence>
<evidence type="ECO:0000256" key="4">
    <source>
        <dbReference type="ARBA" id="ARBA00023157"/>
    </source>
</evidence>
<dbReference type="InterPro" id="IPR043504">
    <property type="entry name" value="Peptidase_S1_PA_chymotrypsin"/>
</dbReference>
<dbReference type="PROSITE" id="PS50240">
    <property type="entry name" value="TRYPSIN_DOM"/>
    <property type="match status" value="1"/>
</dbReference>
<dbReference type="Gene3D" id="2.40.10.10">
    <property type="entry name" value="Trypsin-like serine proteases"/>
    <property type="match status" value="1"/>
</dbReference>
<dbReference type="PROSITE" id="PS00134">
    <property type="entry name" value="TRYPSIN_HIS"/>
    <property type="match status" value="1"/>
</dbReference>
<evidence type="ECO:0000256" key="1">
    <source>
        <dbReference type="ARBA" id="ARBA00022670"/>
    </source>
</evidence>
<evidence type="ECO:0000256" key="2">
    <source>
        <dbReference type="ARBA" id="ARBA00022801"/>
    </source>
</evidence>
<dbReference type="InterPro" id="IPR009003">
    <property type="entry name" value="Peptidase_S1_PA"/>
</dbReference>
<feature type="region of interest" description="Disordered" evidence="6">
    <location>
        <begin position="286"/>
        <end position="393"/>
    </location>
</feature>
<feature type="chain" id="PRO_5024286543" evidence="7">
    <location>
        <begin position="20"/>
        <end position="469"/>
    </location>
</feature>
<evidence type="ECO:0000313" key="9">
    <source>
        <dbReference type="Proteomes" id="UP000046395"/>
    </source>
</evidence>
<evidence type="ECO:0000256" key="7">
    <source>
        <dbReference type="SAM" id="SignalP"/>
    </source>
</evidence>
<sequence length="469" mass="50311">MMFLVVGLLFLLEGIPVATYECGRPVVKMRSRQMAERSFNRIVGGWEAAPHSFPWHVRVKTAKPGNRFMSCGGSLIQLKPGNSTDLVLTAAHCFVEYEQFAPASDISAVVGAHNFDNPNEPTRRIIPALQYVHPGFSARQKLNDIALIRLKQAVMHSDATIPVCLPKQNESLPFGKMCHVVGWGSISRNGISSTKLLQVDFEILDYDKCNRRNMNEDTVFCAGRLTGGRDTCQGDSGGSLVCEVNGKFVQFGIVSYGVGCGQANMPGIYTKVPFYVSWMKQKSESMGASSGSVNPAENLPSRQQSPTSGGRPTIASAGGSRAPFGSLSNGESKLPGGFMFSQRPLLSDNKMPTSFGNMATGEAGDQGGSQPSKPQRPTSADRPTIPSAGGFQSPFGSLSGIHSMFPGGSIFSHKPLLSDNQIPTSFGGMHSDIMDMMNQMGKRPGTGSSGSYTVTSYVNGMPSVQKYTF</sequence>
<keyword evidence="4" id="KW-1015">Disulfide bond</keyword>
<evidence type="ECO:0000313" key="10">
    <source>
        <dbReference type="WBParaSite" id="TMUE_2000006858.1"/>
    </source>
</evidence>
<proteinExistence type="predicted"/>
<dbReference type="InterPro" id="IPR001254">
    <property type="entry name" value="Trypsin_dom"/>
</dbReference>
<dbReference type="SUPFAM" id="SSF50494">
    <property type="entry name" value="Trypsin-like serine proteases"/>
    <property type="match status" value="1"/>
</dbReference>
<dbReference type="GO" id="GO:0005615">
    <property type="term" value="C:extracellular space"/>
    <property type="evidence" value="ECO:0007669"/>
    <property type="project" value="TreeGrafter"/>
</dbReference>
<dbReference type="PANTHER" id="PTHR24264:SF46">
    <property type="entry name" value="COAGULATION FACTOR XII"/>
    <property type="match status" value="1"/>
</dbReference>
<protein>
    <submittedName>
        <fullName evidence="10">Peptidase S1 domain-containing protein</fullName>
    </submittedName>
</protein>
<feature type="compositionally biased region" description="Polar residues" evidence="6">
    <location>
        <begin position="286"/>
        <end position="310"/>
    </location>
</feature>
<dbReference type="SMART" id="SM00020">
    <property type="entry name" value="Tryp_SPc"/>
    <property type="match status" value="1"/>
</dbReference>
<evidence type="ECO:0000259" key="8">
    <source>
        <dbReference type="PROSITE" id="PS50240"/>
    </source>
</evidence>
<keyword evidence="2 5" id="KW-0378">Hydrolase</keyword>
<dbReference type="Pfam" id="PF00089">
    <property type="entry name" value="Trypsin"/>
    <property type="match status" value="1"/>
</dbReference>
<dbReference type="InterPro" id="IPR018114">
    <property type="entry name" value="TRYPSIN_HIS"/>
</dbReference>
<feature type="signal peptide" evidence="7">
    <location>
        <begin position="1"/>
        <end position="19"/>
    </location>
</feature>
<accession>A0A5S6QI35</accession>
<keyword evidence="1 5" id="KW-0645">Protease</keyword>
<dbReference type="Proteomes" id="UP000046395">
    <property type="component" value="Unassembled WGS sequence"/>
</dbReference>
<keyword evidence="3 5" id="KW-0720">Serine protease</keyword>
<evidence type="ECO:0000256" key="6">
    <source>
        <dbReference type="SAM" id="MobiDB-lite"/>
    </source>
</evidence>
<dbReference type="WBParaSite" id="TMUE_2000006858.1">
    <property type="protein sequence ID" value="TMUE_2000006858.1"/>
    <property type="gene ID" value="WBGene00294746"/>
</dbReference>
<name>A0A5S6QI35_TRIMR</name>
<evidence type="ECO:0000256" key="5">
    <source>
        <dbReference type="RuleBase" id="RU363034"/>
    </source>
</evidence>
<dbReference type="GO" id="GO:0004252">
    <property type="term" value="F:serine-type endopeptidase activity"/>
    <property type="evidence" value="ECO:0007669"/>
    <property type="project" value="InterPro"/>
</dbReference>
<dbReference type="GO" id="GO:0031638">
    <property type="term" value="P:zymogen activation"/>
    <property type="evidence" value="ECO:0007669"/>
    <property type="project" value="TreeGrafter"/>
</dbReference>